<name>A0ACB9R8X4_9MYRT</name>
<gene>
    <name evidence="1" type="ORF">MLD38_012894</name>
</gene>
<accession>A0ACB9R8X4</accession>
<proteinExistence type="predicted"/>
<protein>
    <submittedName>
        <fullName evidence="1">Uncharacterized protein</fullName>
    </submittedName>
</protein>
<evidence type="ECO:0000313" key="1">
    <source>
        <dbReference type="EMBL" id="KAI4374963.1"/>
    </source>
</evidence>
<sequence>MASSSGNSSSYAAIPSQPYSGSEGDARNSSGSLVDQRKRRRMESNRESARRSRMRKQKHLDDLTTQILHLTKENDRILSGIDSATRHLLAVEAENSVLRAQLAELGQRLQSLDEILNFICSISFNENNDVGGFGFDGLAMSHADVGYAQQQPLMAAGAGDVFGC</sequence>
<dbReference type="Proteomes" id="UP001057402">
    <property type="component" value="Chromosome 4"/>
</dbReference>
<keyword evidence="2" id="KW-1185">Reference proteome</keyword>
<reference evidence="2" key="1">
    <citation type="journal article" date="2023" name="Front. Plant Sci.">
        <title>Chromosomal-level genome assembly of Melastoma candidum provides insights into trichome evolution.</title>
        <authorList>
            <person name="Zhong Y."/>
            <person name="Wu W."/>
            <person name="Sun C."/>
            <person name="Zou P."/>
            <person name="Liu Y."/>
            <person name="Dai S."/>
            <person name="Zhou R."/>
        </authorList>
    </citation>
    <scope>NUCLEOTIDE SEQUENCE [LARGE SCALE GENOMIC DNA]</scope>
</reference>
<evidence type="ECO:0000313" key="2">
    <source>
        <dbReference type="Proteomes" id="UP001057402"/>
    </source>
</evidence>
<comment type="caution">
    <text evidence="1">The sequence shown here is derived from an EMBL/GenBank/DDBJ whole genome shotgun (WGS) entry which is preliminary data.</text>
</comment>
<dbReference type="EMBL" id="CM042883">
    <property type="protein sequence ID" value="KAI4374963.1"/>
    <property type="molecule type" value="Genomic_DNA"/>
</dbReference>
<organism evidence="1 2">
    <name type="scientific">Melastoma candidum</name>
    <dbReference type="NCBI Taxonomy" id="119954"/>
    <lineage>
        <taxon>Eukaryota</taxon>
        <taxon>Viridiplantae</taxon>
        <taxon>Streptophyta</taxon>
        <taxon>Embryophyta</taxon>
        <taxon>Tracheophyta</taxon>
        <taxon>Spermatophyta</taxon>
        <taxon>Magnoliopsida</taxon>
        <taxon>eudicotyledons</taxon>
        <taxon>Gunneridae</taxon>
        <taxon>Pentapetalae</taxon>
        <taxon>rosids</taxon>
        <taxon>malvids</taxon>
        <taxon>Myrtales</taxon>
        <taxon>Melastomataceae</taxon>
        <taxon>Melastomatoideae</taxon>
        <taxon>Melastomateae</taxon>
        <taxon>Melastoma</taxon>
    </lineage>
</organism>